<name>A0ACA9Y882_9ASCO</name>
<comment type="caution">
    <text evidence="1">The sequence shown here is derived from an EMBL/GenBank/DDBJ whole genome shotgun (WGS) entry which is preliminary data.</text>
</comment>
<protein>
    <submittedName>
        <fullName evidence="1">Uncharacterized protein</fullName>
    </submittedName>
</protein>
<accession>A0ACA9Y882</accession>
<evidence type="ECO:0000313" key="1">
    <source>
        <dbReference type="EMBL" id="CAH6720937.1"/>
    </source>
</evidence>
<sequence length="731" mass="82920">MFHQILIITHFTTSNYRVLPPFSHFATEVRPTIKVTGKRNSFIGISSVLRILNPFKLRRRARLIFDIYKEYKSLKVRFPINRRDYSSSKTQLRNIKRHGKMIRSQNDLSRPQSEPSTSNDEQLTPTTSRRQKLFGFAKSARDIYIPKISGSVSQLASGVSARAFNNDQYDEDGKLKIPKEASISLMPTYSIPMGDGKYKVDVAGWMSCPGLMTRKNRLIFSLVKQIIKYDVTSNQALQKLESDNLRQDILQENASDNETIASSESLAPSIESSRPSSGLHNHEETLKERLSSFIARYVANAELTIIIGSEDIRETKNLKSVAVLTDGNGCFSSTVEVDYKPSVIQVSATRDETVCSFQETSIIPNTGVAIISDIDDTVKVTGVIGDKRELLNSLLLKDFKSWEIPPVAKWYSRLVESNKLSFHYVSNSPLQLFPTIMKYFTSAGLPLGSMHMKQYTGNIISSLMEPSGSRKRTALTKLATDFSHKKFICVGDSGEYDFESYVDLARRFPGQVLAIYIRYVPNSLSNLDDKRVFDELNRLLATRDKKSKVSQTYRPESIEDLIDLSDTPVALPRIPSPTKSPVETNESQQRAAKLPPMKPRKPTNLKGNPLAPPLPSRTNINRATTASALDEVHKLENPKLPQRPTRTTTSLDAEDNPTKEQLFDHLQNIYYSHHFEDLRDIDERGAQWIERVVEGMRQLQEVDTVVRFFTDEDEDLYETSYEIFKEVNENT</sequence>
<organism evidence="1 2">
    <name type="scientific">[Candida] jaroonii</name>
    <dbReference type="NCBI Taxonomy" id="467808"/>
    <lineage>
        <taxon>Eukaryota</taxon>
        <taxon>Fungi</taxon>
        <taxon>Dikarya</taxon>
        <taxon>Ascomycota</taxon>
        <taxon>Saccharomycotina</taxon>
        <taxon>Pichiomycetes</taxon>
        <taxon>Debaryomycetaceae</taxon>
        <taxon>Yamadazyma</taxon>
    </lineage>
</organism>
<keyword evidence="2" id="KW-1185">Reference proteome</keyword>
<dbReference type="EMBL" id="CALSDN010000004">
    <property type="protein sequence ID" value="CAH6720937.1"/>
    <property type="molecule type" value="Genomic_DNA"/>
</dbReference>
<gene>
    <name evidence="1" type="ORF">CLIB1444_04S11298</name>
</gene>
<reference evidence="1" key="1">
    <citation type="submission" date="2022-06" db="EMBL/GenBank/DDBJ databases">
        <authorList>
            <person name="Legras J.-L."/>
            <person name="Devillers H."/>
            <person name="Grondin C."/>
        </authorList>
    </citation>
    <scope>NUCLEOTIDE SEQUENCE</scope>
    <source>
        <strain evidence="1">CLIB 1444</strain>
    </source>
</reference>
<proteinExistence type="predicted"/>
<evidence type="ECO:0000313" key="2">
    <source>
        <dbReference type="Proteomes" id="UP001152531"/>
    </source>
</evidence>
<dbReference type="Proteomes" id="UP001152531">
    <property type="component" value="Unassembled WGS sequence"/>
</dbReference>